<keyword evidence="2" id="KW-1185">Reference proteome</keyword>
<name>A0AA97A4X9_9EURY</name>
<evidence type="ECO:0000313" key="2">
    <source>
        <dbReference type="Proteomes" id="UP001303587"/>
    </source>
</evidence>
<protein>
    <submittedName>
        <fullName evidence="1">Uncharacterized protein</fullName>
    </submittedName>
</protein>
<gene>
    <name evidence="1" type="ORF">MsAc7_17260</name>
</gene>
<accession>A0AA97A4X9</accession>
<proteinExistence type="predicted"/>
<dbReference type="GeneID" id="89230821"/>
<dbReference type="RefSeq" id="WP_338102484.1">
    <property type="nucleotide sequence ID" value="NZ_CP131060.1"/>
</dbReference>
<reference evidence="1 2" key="1">
    <citation type="submission" date="2023-07" db="EMBL/GenBank/DDBJ databases">
        <title>Closed genoem sequence of Methanosarcinaceae archaeon Ac7.</title>
        <authorList>
            <person name="Poehlein A."/>
            <person name="Protasov E."/>
            <person name="Platt K."/>
            <person name="Reeh H."/>
            <person name="Daniel R."/>
            <person name="Brune A."/>
        </authorList>
    </citation>
    <scope>NUCLEOTIDE SEQUENCE [LARGE SCALE GENOMIC DNA]</scope>
    <source>
        <strain evidence="1 2">Ac7</strain>
    </source>
</reference>
<sequence>MICKDDVHALFEYLESKEPNRSGIKAVTEKEFCEKFNKNKYDVPAAFNGTVVNYPSAYIAHGGESIGCILCINVNANEQTNRVSANELISFNELRRKTFLAEGRAEPTAYGCKYVLIKNIASALCISEEKAKEFIKKEAGGHILGHFVAHEGEVFVIGGEFFD</sequence>
<organism evidence="1 2">
    <name type="scientific">Methanolapillus millepedarum</name>
    <dbReference type="NCBI Taxonomy" id="3028296"/>
    <lineage>
        <taxon>Archaea</taxon>
        <taxon>Methanobacteriati</taxon>
        <taxon>Methanobacteriota</taxon>
        <taxon>Stenosarchaea group</taxon>
        <taxon>Methanomicrobia</taxon>
        <taxon>Methanosarcinales</taxon>
        <taxon>Methanosarcinaceae</taxon>
        <taxon>Methanolapillus</taxon>
    </lineage>
</organism>
<evidence type="ECO:0000313" key="1">
    <source>
        <dbReference type="EMBL" id="WNY26153.1"/>
    </source>
</evidence>
<dbReference type="EMBL" id="CP131060">
    <property type="protein sequence ID" value="WNY26153.1"/>
    <property type="molecule type" value="Genomic_DNA"/>
</dbReference>
<dbReference type="AlphaFoldDB" id="A0AA97A4X9"/>
<dbReference type="Proteomes" id="UP001303587">
    <property type="component" value="Chromosome"/>
</dbReference>